<evidence type="ECO:0000256" key="1">
    <source>
        <dbReference type="SAM" id="MobiDB-lite"/>
    </source>
</evidence>
<dbReference type="AlphaFoldDB" id="A0A8S2SXA1"/>
<sequence length="81" mass="9179">ISNFYRHIERCNCSMMLKLGEKDGGGQLDQQNRNSHAIVDDSTVLVPSTLVHNHSNKISSRKRSISTSVRASLRSTKRRRV</sequence>
<gene>
    <name evidence="3" type="ORF">GIL414_LOCUS23347</name>
    <name evidence="2" type="ORF">SMN809_LOCUS22959</name>
</gene>
<organism evidence="2 4">
    <name type="scientific">Rotaria magnacalcarata</name>
    <dbReference type="NCBI Taxonomy" id="392030"/>
    <lineage>
        <taxon>Eukaryota</taxon>
        <taxon>Metazoa</taxon>
        <taxon>Spiralia</taxon>
        <taxon>Gnathifera</taxon>
        <taxon>Rotifera</taxon>
        <taxon>Eurotatoria</taxon>
        <taxon>Bdelloidea</taxon>
        <taxon>Philodinida</taxon>
        <taxon>Philodinidae</taxon>
        <taxon>Rotaria</taxon>
    </lineage>
</organism>
<dbReference type="Proteomes" id="UP000681720">
    <property type="component" value="Unassembled WGS sequence"/>
</dbReference>
<dbReference type="Proteomes" id="UP000676336">
    <property type="component" value="Unassembled WGS sequence"/>
</dbReference>
<dbReference type="EMBL" id="CAJOBI010022751">
    <property type="protein sequence ID" value="CAF4226719.1"/>
    <property type="molecule type" value="Genomic_DNA"/>
</dbReference>
<evidence type="ECO:0000313" key="2">
    <source>
        <dbReference type="EMBL" id="CAF4226719.1"/>
    </source>
</evidence>
<protein>
    <submittedName>
        <fullName evidence="2">Uncharacterized protein</fullName>
    </submittedName>
</protein>
<evidence type="ECO:0000313" key="4">
    <source>
        <dbReference type="Proteomes" id="UP000676336"/>
    </source>
</evidence>
<dbReference type="EMBL" id="CAJOBJ010025756">
    <property type="protein sequence ID" value="CAF4243045.1"/>
    <property type="molecule type" value="Genomic_DNA"/>
</dbReference>
<proteinExistence type="predicted"/>
<evidence type="ECO:0000313" key="3">
    <source>
        <dbReference type="EMBL" id="CAF4243045.1"/>
    </source>
</evidence>
<feature type="non-terminal residue" evidence="2">
    <location>
        <position position="1"/>
    </location>
</feature>
<name>A0A8S2SXA1_9BILA</name>
<feature type="region of interest" description="Disordered" evidence="1">
    <location>
        <begin position="54"/>
        <end position="81"/>
    </location>
</feature>
<accession>A0A8S2SXA1</accession>
<comment type="caution">
    <text evidence="2">The sequence shown here is derived from an EMBL/GenBank/DDBJ whole genome shotgun (WGS) entry which is preliminary data.</text>
</comment>
<reference evidence="2" key="1">
    <citation type="submission" date="2021-02" db="EMBL/GenBank/DDBJ databases">
        <authorList>
            <person name="Nowell W R."/>
        </authorList>
    </citation>
    <scope>NUCLEOTIDE SEQUENCE</scope>
</reference>